<dbReference type="GO" id="GO:0016020">
    <property type="term" value="C:membrane"/>
    <property type="evidence" value="ECO:0007669"/>
    <property type="project" value="UniProtKB-SubCell"/>
</dbReference>
<feature type="transmembrane region" description="Helical" evidence="9">
    <location>
        <begin position="80"/>
        <end position="97"/>
    </location>
</feature>
<feature type="transmembrane region" description="Helical" evidence="9">
    <location>
        <begin position="340"/>
        <end position="358"/>
    </location>
</feature>
<evidence type="ECO:0000256" key="10">
    <source>
        <dbReference type="SAM" id="MobiDB-lite"/>
    </source>
</evidence>
<evidence type="ECO:0000256" key="7">
    <source>
        <dbReference type="ARBA" id="ARBA00022989"/>
    </source>
</evidence>
<keyword evidence="8 9" id="KW-0472">Membrane</keyword>
<evidence type="ECO:0000256" key="5">
    <source>
        <dbReference type="ARBA" id="ARBA00022741"/>
    </source>
</evidence>
<evidence type="ECO:0000256" key="3">
    <source>
        <dbReference type="ARBA" id="ARBA00022448"/>
    </source>
</evidence>
<feature type="transmembrane region" description="Helical" evidence="9">
    <location>
        <begin position="204"/>
        <end position="225"/>
    </location>
</feature>
<evidence type="ECO:0000256" key="9">
    <source>
        <dbReference type="RuleBase" id="RU363121"/>
    </source>
</evidence>
<dbReference type="NCBIfam" id="TIGR00769">
    <property type="entry name" value="AAA"/>
    <property type="match status" value="1"/>
</dbReference>
<gene>
    <name evidence="12" type="ORF">ALAG00032_LOCUS13238</name>
</gene>
<feature type="signal peptide" evidence="11">
    <location>
        <begin position="1"/>
        <end position="16"/>
    </location>
</feature>
<feature type="transmembrane region" description="Helical" evidence="9">
    <location>
        <begin position="118"/>
        <end position="138"/>
    </location>
</feature>
<keyword evidence="7 9" id="KW-1133">Transmembrane helix</keyword>
<evidence type="ECO:0000256" key="11">
    <source>
        <dbReference type="SAM" id="SignalP"/>
    </source>
</evidence>
<keyword evidence="6 9" id="KW-0067">ATP-binding</keyword>
<feature type="transmembrane region" description="Helical" evidence="9">
    <location>
        <begin position="430"/>
        <end position="452"/>
    </location>
</feature>
<dbReference type="Pfam" id="PF03219">
    <property type="entry name" value="TLC"/>
    <property type="match status" value="1"/>
</dbReference>
<protein>
    <recommendedName>
        <fullName evidence="9">ADP,ATP carrier protein</fullName>
    </recommendedName>
</protein>
<feature type="transmembrane region" description="Helical" evidence="9">
    <location>
        <begin position="150"/>
        <end position="169"/>
    </location>
</feature>
<evidence type="ECO:0000256" key="1">
    <source>
        <dbReference type="ARBA" id="ARBA00004141"/>
    </source>
</evidence>
<feature type="transmembrane region" description="Helical" evidence="9">
    <location>
        <begin position="370"/>
        <end position="393"/>
    </location>
</feature>
<name>A0A7S3K212_9STRA</name>
<dbReference type="GO" id="GO:0005524">
    <property type="term" value="F:ATP binding"/>
    <property type="evidence" value="ECO:0007669"/>
    <property type="project" value="UniProtKB-KW"/>
</dbReference>
<dbReference type="EMBL" id="HBIJ01020231">
    <property type="protein sequence ID" value="CAE0372454.1"/>
    <property type="molecule type" value="Transcribed_RNA"/>
</dbReference>
<keyword evidence="5 9" id="KW-0547">Nucleotide-binding</keyword>
<dbReference type="InterPro" id="IPR004667">
    <property type="entry name" value="ADP_ATP_car_bac_type"/>
</dbReference>
<dbReference type="PANTHER" id="PTHR31187">
    <property type="match status" value="1"/>
</dbReference>
<proteinExistence type="inferred from homology"/>
<evidence type="ECO:0000256" key="8">
    <source>
        <dbReference type="ARBA" id="ARBA00023136"/>
    </source>
</evidence>
<sequence>MLWCVFLIALTKESNGLVTPLSRIRLEKSSSLKNVISCPPFAKRNCASLYTRLNQRRSSSLTNDDKEIIFGMTRKESRKVIPLAIIFFMVLFNYTILRDTKDVLVITAPKSGAEIIPFLKTYVNLPGAIIFTIGFTALSNRYSQPQLFRGIVSSFLGFFALFATILYPARNFLHPNALCDTLATMLPASFAAPIAIFRNWTFSLFYMCAELWGSVVASLLFWSLANSVMNVQEAKKYYPFFGLFANIALVFSGQFIKQVAQFRTYSAAADPWASSLKILIGGVTIAGGILLAGHEWLQRKVLNDPQAVDPERVQQSRQKNTMSVPESITTLAKSSYIRDLATLVISYGLAINIVEVTWKSKLKQQFPDPSSYAAFMGNFSSATGLITFFSMLLGRFILKRTKWTFAASIPPLTLLSTGIIFFSLNLLPTAWAPLAGLLGMTPLALAVLAGAAQNIASKATKYSLFDPCKEIAYISMDDPEQRTKGKAAVDVIGGPFGKSFGSILQQMLILSLGSLAASTPYLGLILFLVILNWVRAVRDLGPQVAKKQQLQPNLLPKPNDVTEGSNNSSYDNNAKNQKSPL</sequence>
<dbReference type="GO" id="GO:0005471">
    <property type="term" value="F:ATP:ADP antiporter activity"/>
    <property type="evidence" value="ECO:0007669"/>
    <property type="project" value="InterPro"/>
</dbReference>
<feature type="transmembrane region" description="Helical" evidence="9">
    <location>
        <begin position="276"/>
        <end position="293"/>
    </location>
</feature>
<organism evidence="12">
    <name type="scientific">Aureoumbra lagunensis</name>
    <dbReference type="NCBI Taxonomy" id="44058"/>
    <lineage>
        <taxon>Eukaryota</taxon>
        <taxon>Sar</taxon>
        <taxon>Stramenopiles</taxon>
        <taxon>Ochrophyta</taxon>
        <taxon>Pelagophyceae</taxon>
        <taxon>Pelagomonadales</taxon>
        <taxon>Aureoumbra</taxon>
    </lineage>
</organism>
<feature type="transmembrane region" description="Helical" evidence="9">
    <location>
        <begin position="237"/>
        <end position="256"/>
    </location>
</feature>
<keyword evidence="11" id="KW-0732">Signal</keyword>
<evidence type="ECO:0000256" key="2">
    <source>
        <dbReference type="ARBA" id="ARBA00007127"/>
    </source>
</evidence>
<evidence type="ECO:0000313" key="12">
    <source>
        <dbReference type="EMBL" id="CAE0372454.1"/>
    </source>
</evidence>
<feature type="chain" id="PRO_5031176138" description="ADP,ATP carrier protein" evidence="11">
    <location>
        <begin position="17"/>
        <end position="581"/>
    </location>
</feature>
<feature type="transmembrane region" description="Helical" evidence="9">
    <location>
        <begin position="405"/>
        <end position="424"/>
    </location>
</feature>
<keyword evidence="4 9" id="KW-0812">Transmembrane</keyword>
<comment type="subcellular location">
    <subcellularLocation>
        <location evidence="1 9">Membrane</location>
        <topology evidence="1 9">Multi-pass membrane protein</topology>
    </subcellularLocation>
</comment>
<feature type="compositionally biased region" description="Polar residues" evidence="10">
    <location>
        <begin position="562"/>
        <end position="581"/>
    </location>
</feature>
<evidence type="ECO:0000256" key="4">
    <source>
        <dbReference type="ARBA" id="ARBA00022692"/>
    </source>
</evidence>
<evidence type="ECO:0000256" key="6">
    <source>
        <dbReference type="ARBA" id="ARBA00022840"/>
    </source>
</evidence>
<reference evidence="12" key="1">
    <citation type="submission" date="2021-01" db="EMBL/GenBank/DDBJ databases">
        <authorList>
            <person name="Corre E."/>
            <person name="Pelletier E."/>
            <person name="Niang G."/>
            <person name="Scheremetjew M."/>
            <person name="Finn R."/>
            <person name="Kale V."/>
            <person name="Holt S."/>
            <person name="Cochrane G."/>
            <person name="Meng A."/>
            <person name="Brown T."/>
            <person name="Cohen L."/>
        </authorList>
    </citation>
    <scope>NUCLEOTIDE SEQUENCE</scope>
    <source>
        <strain evidence="12">CCMP1510</strain>
    </source>
</reference>
<feature type="region of interest" description="Disordered" evidence="10">
    <location>
        <begin position="551"/>
        <end position="581"/>
    </location>
</feature>
<keyword evidence="3 9" id="KW-0813">Transport</keyword>
<dbReference type="AlphaFoldDB" id="A0A7S3K212"/>
<accession>A0A7S3K212</accession>
<feature type="transmembrane region" description="Helical" evidence="9">
    <location>
        <begin position="508"/>
        <end position="534"/>
    </location>
</feature>
<dbReference type="PANTHER" id="PTHR31187:SF1">
    <property type="entry name" value="ADP,ATP CARRIER PROTEIN 1"/>
    <property type="match status" value="1"/>
</dbReference>
<comment type="similarity">
    <text evidence="2 9">Belongs to the ADP/ATP translocase tlc family.</text>
</comment>